<dbReference type="EMBL" id="PFAH01000005">
    <property type="protein sequence ID" value="PIR98046.1"/>
    <property type="molecule type" value="Genomic_DNA"/>
</dbReference>
<feature type="transmembrane region" description="Helical" evidence="1">
    <location>
        <begin position="50"/>
        <end position="73"/>
    </location>
</feature>
<feature type="transmembrane region" description="Helical" evidence="1">
    <location>
        <begin position="113"/>
        <end position="136"/>
    </location>
</feature>
<comment type="caution">
    <text evidence="2">The sequence shown here is derived from an EMBL/GenBank/DDBJ whole genome shotgun (WGS) entry which is preliminary data.</text>
</comment>
<gene>
    <name evidence="2" type="ORF">COT89_01230</name>
</gene>
<dbReference type="InterPro" id="IPR013879">
    <property type="entry name" value="DUF1761"/>
</dbReference>
<dbReference type="Proteomes" id="UP000231466">
    <property type="component" value="Unassembled WGS sequence"/>
</dbReference>
<feature type="transmembrane region" description="Helical" evidence="1">
    <location>
        <begin position="6"/>
        <end position="29"/>
    </location>
</feature>
<evidence type="ECO:0000256" key="1">
    <source>
        <dbReference type="SAM" id="Phobius"/>
    </source>
</evidence>
<evidence type="ECO:0000313" key="3">
    <source>
        <dbReference type="Proteomes" id="UP000231466"/>
    </source>
</evidence>
<feature type="transmembrane region" description="Helical" evidence="1">
    <location>
        <begin position="79"/>
        <end position="101"/>
    </location>
</feature>
<dbReference type="Pfam" id="PF08570">
    <property type="entry name" value="DUF1761"/>
    <property type="match status" value="1"/>
</dbReference>
<protein>
    <recommendedName>
        <fullName evidence="4">DUF1761 domain-containing protein</fullName>
    </recommendedName>
</protein>
<evidence type="ECO:0008006" key="4">
    <source>
        <dbReference type="Google" id="ProtNLM"/>
    </source>
</evidence>
<accession>A0A2H0VG28</accession>
<keyword evidence="1" id="KW-0812">Transmembrane</keyword>
<keyword evidence="1" id="KW-0472">Membrane</keyword>
<reference evidence="3" key="1">
    <citation type="submission" date="2017-09" db="EMBL/GenBank/DDBJ databases">
        <title>Depth-based differentiation of microbial function through sediment-hosted aquifers and enrichment of novel symbionts in the deep terrestrial subsurface.</title>
        <authorList>
            <person name="Probst A.J."/>
            <person name="Ladd B."/>
            <person name="Jarett J.K."/>
            <person name="Geller-Mcgrath D.E."/>
            <person name="Sieber C.M.K."/>
            <person name="Emerson J.B."/>
            <person name="Anantharaman K."/>
            <person name="Thomas B.C."/>
            <person name="Malmstrom R."/>
            <person name="Stieglmeier M."/>
            <person name="Klingl A."/>
            <person name="Woyke T."/>
            <person name="Ryan C.M."/>
            <person name="Banfield J.F."/>
        </authorList>
    </citation>
    <scope>NUCLEOTIDE SEQUENCE [LARGE SCALE GENOMIC DNA]</scope>
</reference>
<sequence length="139" mass="15628">MPRIDLIAVLIAGVISMGFGMLWYGPLFGKRWSRLMGFSTDKLEEMKKRGMFKISLIAFITELITAYVLAYLIALTGSYALPVLVSLIFWLWIGLLVPILVGATLWEGKPIGLLIINMSYHLLTLSIMGLVIVYWATWS</sequence>
<name>A0A2H0VG28_9BACT</name>
<proteinExistence type="predicted"/>
<dbReference type="AlphaFoldDB" id="A0A2H0VG28"/>
<keyword evidence="1" id="KW-1133">Transmembrane helix</keyword>
<evidence type="ECO:0000313" key="2">
    <source>
        <dbReference type="EMBL" id="PIR98046.1"/>
    </source>
</evidence>
<organism evidence="2 3">
    <name type="scientific">Candidatus Colwellbacteria bacterium CG10_big_fil_rev_8_21_14_0_10_42_22</name>
    <dbReference type="NCBI Taxonomy" id="1974540"/>
    <lineage>
        <taxon>Bacteria</taxon>
        <taxon>Candidatus Colwelliibacteriota</taxon>
    </lineage>
</organism>